<dbReference type="EMBL" id="FNBN01000005">
    <property type="protein sequence ID" value="SDG55908.1"/>
    <property type="molecule type" value="Genomic_DNA"/>
</dbReference>
<feature type="transmembrane region" description="Helical" evidence="1">
    <location>
        <begin position="46"/>
        <end position="66"/>
    </location>
</feature>
<keyword evidence="1" id="KW-0812">Transmembrane</keyword>
<proteinExistence type="predicted"/>
<protein>
    <recommendedName>
        <fullName evidence="4">Cytochrome b561</fullName>
    </recommendedName>
</protein>
<keyword evidence="1" id="KW-1133">Transmembrane helix</keyword>
<evidence type="ECO:0000256" key="1">
    <source>
        <dbReference type="SAM" id="Phobius"/>
    </source>
</evidence>
<dbReference type="STRING" id="104663.SAMN04488121_10513"/>
<accession>A0A1G7V8L0</accession>
<evidence type="ECO:0000313" key="2">
    <source>
        <dbReference type="EMBL" id="SDG55908.1"/>
    </source>
</evidence>
<name>A0A1G7V8L0_CHIFI</name>
<reference evidence="2 3" key="1">
    <citation type="submission" date="2016-10" db="EMBL/GenBank/DDBJ databases">
        <authorList>
            <person name="de Groot N.N."/>
        </authorList>
    </citation>
    <scope>NUCLEOTIDE SEQUENCE [LARGE SCALE GENOMIC DNA]</scope>
    <source>
        <strain evidence="2 3">DSM 527</strain>
    </source>
</reference>
<evidence type="ECO:0000313" key="3">
    <source>
        <dbReference type="Proteomes" id="UP000199045"/>
    </source>
</evidence>
<feature type="transmembrane region" description="Helical" evidence="1">
    <location>
        <begin position="126"/>
        <end position="142"/>
    </location>
</feature>
<sequence length="149" mass="16672">MHNTLLIIHSLLRWAIVLTGLWAVIRALKGVSSKTPYTAADKKAGLFFMIFLDTQLLIGLLLYFVTSAFGLKAFQEYGKEVMHNGGLRYYAVEHVFVAIVAIALVHIGRAKVKKTTLDAQKHKTSLIFFALALIILATRIPWERGLLGY</sequence>
<feature type="transmembrane region" description="Helical" evidence="1">
    <location>
        <begin position="6"/>
        <end position="25"/>
    </location>
</feature>
<keyword evidence="1" id="KW-0472">Membrane</keyword>
<evidence type="ECO:0008006" key="4">
    <source>
        <dbReference type="Google" id="ProtNLM"/>
    </source>
</evidence>
<dbReference type="AlphaFoldDB" id="A0A1G7V8L0"/>
<dbReference type="Proteomes" id="UP000199045">
    <property type="component" value="Unassembled WGS sequence"/>
</dbReference>
<gene>
    <name evidence="2" type="ORF">SAMN04488121_10513</name>
</gene>
<organism evidence="2 3">
    <name type="scientific">Chitinophaga filiformis</name>
    <name type="common">Myxococcus filiformis</name>
    <name type="synonym">Flexibacter filiformis</name>
    <dbReference type="NCBI Taxonomy" id="104663"/>
    <lineage>
        <taxon>Bacteria</taxon>
        <taxon>Pseudomonadati</taxon>
        <taxon>Bacteroidota</taxon>
        <taxon>Chitinophagia</taxon>
        <taxon>Chitinophagales</taxon>
        <taxon>Chitinophagaceae</taxon>
        <taxon>Chitinophaga</taxon>
    </lineage>
</organism>
<dbReference type="RefSeq" id="WP_089834687.1">
    <property type="nucleotide sequence ID" value="NZ_FNBN01000005.1"/>
</dbReference>
<dbReference type="OrthoDB" id="329514at2"/>
<feature type="transmembrane region" description="Helical" evidence="1">
    <location>
        <begin position="86"/>
        <end position="105"/>
    </location>
</feature>